<reference evidence="2 3" key="1">
    <citation type="journal article" date="2016" name="Sci. Rep.">
        <title>Insights into Adaptations to a Near-Obligate Nematode Endoparasitic Lifestyle from the Finished Genome of Drechmeria coniospora.</title>
        <authorList>
            <person name="Zhang L."/>
            <person name="Zhou Z."/>
            <person name="Guo Q."/>
            <person name="Fokkens L."/>
            <person name="Miskei M."/>
            <person name="Pocsi I."/>
            <person name="Zhang W."/>
            <person name="Chen M."/>
            <person name="Wang L."/>
            <person name="Sun Y."/>
            <person name="Donzelli B.G."/>
            <person name="Gibson D.M."/>
            <person name="Nelson D.R."/>
            <person name="Luo J.G."/>
            <person name="Rep M."/>
            <person name="Liu H."/>
            <person name="Yang S."/>
            <person name="Wang J."/>
            <person name="Krasnoff S.B."/>
            <person name="Xu Y."/>
            <person name="Molnar I."/>
            <person name="Lin M."/>
        </authorList>
    </citation>
    <scope>NUCLEOTIDE SEQUENCE [LARGE SCALE GENOMIC DNA]</scope>
    <source>
        <strain evidence="2 3">ARSEF 6962</strain>
    </source>
</reference>
<dbReference type="GeneID" id="63719998"/>
<evidence type="ECO:0000313" key="3">
    <source>
        <dbReference type="Proteomes" id="UP000076580"/>
    </source>
</evidence>
<dbReference type="STRING" id="98403.A0A151GE98"/>
<gene>
    <name evidence="2" type="ORF">DCS_07355</name>
</gene>
<dbReference type="RefSeq" id="XP_040654744.1">
    <property type="nucleotide sequence ID" value="XM_040804640.1"/>
</dbReference>
<protein>
    <submittedName>
        <fullName evidence="2">Uncharacterized protein</fullName>
    </submittedName>
</protein>
<accession>A0A151GE98</accession>
<evidence type="ECO:0000256" key="1">
    <source>
        <dbReference type="SAM" id="MobiDB-lite"/>
    </source>
</evidence>
<feature type="compositionally biased region" description="Low complexity" evidence="1">
    <location>
        <begin position="126"/>
        <end position="138"/>
    </location>
</feature>
<organism evidence="2 3">
    <name type="scientific">Drechmeria coniospora</name>
    <name type="common">Nematophagous fungus</name>
    <name type="synonym">Meria coniospora</name>
    <dbReference type="NCBI Taxonomy" id="98403"/>
    <lineage>
        <taxon>Eukaryota</taxon>
        <taxon>Fungi</taxon>
        <taxon>Dikarya</taxon>
        <taxon>Ascomycota</taxon>
        <taxon>Pezizomycotina</taxon>
        <taxon>Sordariomycetes</taxon>
        <taxon>Hypocreomycetidae</taxon>
        <taxon>Hypocreales</taxon>
        <taxon>Ophiocordycipitaceae</taxon>
        <taxon>Drechmeria</taxon>
    </lineage>
</organism>
<feature type="region of interest" description="Disordered" evidence="1">
    <location>
        <begin position="118"/>
        <end position="164"/>
    </location>
</feature>
<keyword evidence="3" id="KW-1185">Reference proteome</keyword>
<comment type="caution">
    <text evidence="2">The sequence shown here is derived from an EMBL/GenBank/DDBJ whole genome shotgun (WGS) entry which is preliminary data.</text>
</comment>
<dbReference type="InParanoid" id="A0A151GE98"/>
<proteinExistence type="predicted"/>
<name>A0A151GE98_DRECN</name>
<evidence type="ECO:0000313" key="2">
    <source>
        <dbReference type="EMBL" id="KYK55392.1"/>
    </source>
</evidence>
<dbReference type="Proteomes" id="UP000076580">
    <property type="component" value="Chromosome 03"/>
</dbReference>
<dbReference type="EMBL" id="LAYC01000003">
    <property type="protein sequence ID" value="KYK55392.1"/>
    <property type="molecule type" value="Genomic_DNA"/>
</dbReference>
<dbReference type="AlphaFoldDB" id="A0A151GE98"/>
<sequence length="164" mass="17453">MASLHDDDAKPPASTAHTRILIWRSEVATALASPACPLSSASTTSSAASATSSAITAASLPVPSQGHRLPRFWTLLVRRLSFRKHADDDGEVGPHGEVIRTAMYRTAPQQLDQLERAHEAEEMGLGEESSGDGAAAAAKGRKKAERLARAARLLRQQKPHVDAS</sequence>